<feature type="transmembrane region" description="Helical" evidence="1">
    <location>
        <begin position="304"/>
        <end position="322"/>
    </location>
</feature>
<evidence type="ECO:0000256" key="1">
    <source>
        <dbReference type="SAM" id="Phobius"/>
    </source>
</evidence>
<feature type="transmembrane region" description="Helical" evidence="1">
    <location>
        <begin position="192"/>
        <end position="211"/>
    </location>
</feature>
<protein>
    <submittedName>
        <fullName evidence="2">Uncharacterized protein</fullName>
    </submittedName>
</protein>
<organism evidence="2 3">
    <name type="scientific">Nocardioides islandensis</name>
    <dbReference type="NCBI Taxonomy" id="433663"/>
    <lineage>
        <taxon>Bacteria</taxon>
        <taxon>Bacillati</taxon>
        <taxon>Actinomycetota</taxon>
        <taxon>Actinomycetes</taxon>
        <taxon>Propionibacteriales</taxon>
        <taxon>Nocardioidaceae</taxon>
        <taxon>Nocardioides</taxon>
    </lineage>
</organism>
<reference evidence="2" key="1">
    <citation type="submission" date="2020-11" db="EMBL/GenBank/DDBJ databases">
        <title>Nocardioides sp. nov., isolated from Soil of Cynanchum wilfordii Hemsley rhizosphere.</title>
        <authorList>
            <person name="Lee J.-S."/>
            <person name="Suh M.K."/>
            <person name="Kim J.-S."/>
        </authorList>
    </citation>
    <scope>NUCLEOTIDE SEQUENCE</scope>
    <source>
        <strain evidence="2">KCTC 19275</strain>
    </source>
</reference>
<feature type="transmembrane region" description="Helical" evidence="1">
    <location>
        <begin position="168"/>
        <end position="186"/>
    </location>
</feature>
<proteinExistence type="predicted"/>
<sequence>MGGLRRLGRALRTPTGIVALAVGLAVLLRLPFLHSLAFPDEAGLLLVAQNRHEGGGNLYGTLFVDRPPLLVVFWQVANVLGGIEAARVMGLVAVAVVVAAAGWVGHTLAGRRGTAWAALVAAVLVANPMIGTTEINAELLGAPLTMLSVASLLAGVRPPVRRPLRARRTFLVLLAGAAGAGAMLVKQNLMDALVFGATLALAAALAGRWPWARSRRVLALGLVGALVPIGLTLLWAVTDGPGLVQLWDTLYAFRFDASHAIGSVPSPANDARRLSLGWLAVISGIGVVVLVGGATLWRPLRGRDPLVVATGAMVAWEVAGIVGGGSWWSHYLVGLVPGAVMITAVTATRGTWARRLGATALAFTVASAVVSAGLQAGSARVRDAKPDRTEVVGTWLRGAARPGDTGTVLYGNADLLLVAHLRPGTDQLWSLPSRTLDPGSVELNRQLNGATAPTWVVQWFPLDTWGLDPDHLVMATLSLRYRVVATICGVPVYLHRGEHRVLPGLATPCP</sequence>
<accession>A0A930VCZ1</accession>
<feature type="transmembrane region" description="Helical" evidence="1">
    <location>
        <begin position="139"/>
        <end position="156"/>
    </location>
</feature>
<keyword evidence="1" id="KW-0812">Transmembrane</keyword>
<feature type="transmembrane region" description="Helical" evidence="1">
    <location>
        <begin position="276"/>
        <end position="297"/>
    </location>
</feature>
<dbReference type="Proteomes" id="UP000640489">
    <property type="component" value="Unassembled WGS sequence"/>
</dbReference>
<name>A0A930VCZ1_9ACTN</name>
<feature type="transmembrane region" description="Helical" evidence="1">
    <location>
        <begin position="218"/>
        <end position="237"/>
    </location>
</feature>
<keyword evidence="1" id="KW-0472">Membrane</keyword>
<evidence type="ECO:0000313" key="3">
    <source>
        <dbReference type="Proteomes" id="UP000640489"/>
    </source>
</evidence>
<feature type="transmembrane region" description="Helical" evidence="1">
    <location>
        <begin position="12"/>
        <end position="32"/>
    </location>
</feature>
<dbReference type="EMBL" id="JADKPN010000001">
    <property type="protein sequence ID" value="MBF4762306.1"/>
    <property type="molecule type" value="Genomic_DNA"/>
</dbReference>
<gene>
    <name evidence="2" type="ORF">ISU07_04140</name>
</gene>
<keyword evidence="3" id="KW-1185">Reference proteome</keyword>
<dbReference type="RefSeq" id="WP_194705436.1">
    <property type="nucleotide sequence ID" value="NZ_JADKPN010000001.1"/>
</dbReference>
<feature type="transmembrane region" description="Helical" evidence="1">
    <location>
        <begin position="328"/>
        <end position="348"/>
    </location>
</feature>
<comment type="caution">
    <text evidence="2">The sequence shown here is derived from an EMBL/GenBank/DDBJ whole genome shotgun (WGS) entry which is preliminary data.</text>
</comment>
<feature type="transmembrane region" description="Helical" evidence="1">
    <location>
        <begin position="116"/>
        <end position="133"/>
    </location>
</feature>
<keyword evidence="1" id="KW-1133">Transmembrane helix</keyword>
<feature type="transmembrane region" description="Helical" evidence="1">
    <location>
        <begin position="85"/>
        <end position="104"/>
    </location>
</feature>
<evidence type="ECO:0000313" key="2">
    <source>
        <dbReference type="EMBL" id="MBF4762306.1"/>
    </source>
</evidence>
<dbReference type="AlphaFoldDB" id="A0A930VCZ1"/>